<evidence type="ECO:0000313" key="3">
    <source>
        <dbReference type="Proteomes" id="UP000051936"/>
    </source>
</evidence>
<keyword evidence="1" id="KW-0472">Membrane</keyword>
<feature type="transmembrane region" description="Helical" evidence="1">
    <location>
        <begin position="34"/>
        <end position="55"/>
    </location>
</feature>
<organism evidence="2 3">
    <name type="scientific">Bradyrhizobium manausense</name>
    <dbReference type="NCBI Taxonomy" id="989370"/>
    <lineage>
        <taxon>Bacteria</taxon>
        <taxon>Pseudomonadati</taxon>
        <taxon>Pseudomonadota</taxon>
        <taxon>Alphaproteobacteria</taxon>
        <taxon>Hyphomicrobiales</taxon>
        <taxon>Nitrobacteraceae</taxon>
        <taxon>Bradyrhizobium</taxon>
    </lineage>
</organism>
<evidence type="ECO:0000313" key="2">
    <source>
        <dbReference type="EMBL" id="KRQ03721.1"/>
    </source>
</evidence>
<proteinExistence type="predicted"/>
<dbReference type="Proteomes" id="UP000051936">
    <property type="component" value="Unassembled WGS sequence"/>
</dbReference>
<keyword evidence="1" id="KW-0812">Transmembrane</keyword>
<dbReference type="AlphaFoldDB" id="A0A0R3D1L6"/>
<comment type="caution">
    <text evidence="2">The sequence shown here is derived from an EMBL/GenBank/DDBJ whole genome shotgun (WGS) entry which is preliminary data.</text>
</comment>
<keyword evidence="1" id="KW-1133">Transmembrane helix</keyword>
<reference evidence="2 3" key="1">
    <citation type="submission" date="2015-09" db="EMBL/GenBank/DDBJ databases">
        <title>Draft Genome Sequence of Bradyrhizobium manausense Strain BR 3351T, a Novel Symbiotic Nitrogen-Fixing Alphaproteobacterium Isolated from Brazilian Amazon Rain Forest.</title>
        <authorList>
            <person name="De Araujo J.L."/>
            <person name="Zilli J.E."/>
        </authorList>
    </citation>
    <scope>NUCLEOTIDE SEQUENCE [LARGE SCALE GENOMIC DNA]</scope>
    <source>
        <strain evidence="2 3">BR3351</strain>
    </source>
</reference>
<evidence type="ECO:0000256" key="1">
    <source>
        <dbReference type="SAM" id="Phobius"/>
    </source>
</evidence>
<name>A0A0R3D1L6_9BRAD</name>
<gene>
    <name evidence="2" type="ORF">AOQ71_34255</name>
</gene>
<keyword evidence="3" id="KW-1185">Reference proteome</keyword>
<sequence length="79" mass="8914">MDYFSEDSAHVTKPFSLDRTAARTHEDRITHRRWARAVLALYAVLFFAGAVAIGLHQSMIMSGGMEQHATLRDDNRSAH</sequence>
<dbReference type="EMBL" id="LJYG01000108">
    <property type="protein sequence ID" value="KRQ03721.1"/>
    <property type="molecule type" value="Genomic_DNA"/>
</dbReference>
<protein>
    <submittedName>
        <fullName evidence="2">Uncharacterized protein</fullName>
    </submittedName>
</protein>
<accession>A0A0R3D1L6</accession>